<dbReference type="EMBL" id="KN838546">
    <property type="protein sequence ID" value="KIK07687.1"/>
    <property type="molecule type" value="Genomic_DNA"/>
</dbReference>
<protein>
    <submittedName>
        <fullName evidence="1">Uncharacterized protein</fullName>
    </submittedName>
</protein>
<organism evidence="1 2">
    <name type="scientific">Laccaria amethystina LaAM-08-1</name>
    <dbReference type="NCBI Taxonomy" id="1095629"/>
    <lineage>
        <taxon>Eukaryota</taxon>
        <taxon>Fungi</taxon>
        <taxon>Dikarya</taxon>
        <taxon>Basidiomycota</taxon>
        <taxon>Agaricomycotina</taxon>
        <taxon>Agaricomycetes</taxon>
        <taxon>Agaricomycetidae</taxon>
        <taxon>Agaricales</taxon>
        <taxon>Agaricineae</taxon>
        <taxon>Hydnangiaceae</taxon>
        <taxon>Laccaria</taxon>
    </lineage>
</organism>
<accession>A0A0C9YBM8</accession>
<evidence type="ECO:0000313" key="1">
    <source>
        <dbReference type="EMBL" id="KIK07687.1"/>
    </source>
</evidence>
<sequence>MLGDLAVAWERGYRAADNPLAKETAAGSRLRSHGNWRQSVVVPAVSEISSSSSTESSSSSYSSEAADIISSYTINDIRSHLAIQDVN</sequence>
<keyword evidence="2" id="KW-1185">Reference proteome</keyword>
<name>A0A0C9YBM8_9AGAR</name>
<dbReference type="HOGENOM" id="CLU_2483675_0_0_1"/>
<proteinExistence type="predicted"/>
<reference evidence="1 2" key="1">
    <citation type="submission" date="2014-04" db="EMBL/GenBank/DDBJ databases">
        <authorList>
            <consortium name="DOE Joint Genome Institute"/>
            <person name="Kuo A."/>
            <person name="Kohler A."/>
            <person name="Nagy L.G."/>
            <person name="Floudas D."/>
            <person name="Copeland A."/>
            <person name="Barry K.W."/>
            <person name="Cichocki N."/>
            <person name="Veneault-Fourrey C."/>
            <person name="LaButti K."/>
            <person name="Lindquist E.A."/>
            <person name="Lipzen A."/>
            <person name="Lundell T."/>
            <person name="Morin E."/>
            <person name="Murat C."/>
            <person name="Sun H."/>
            <person name="Tunlid A."/>
            <person name="Henrissat B."/>
            <person name="Grigoriev I.V."/>
            <person name="Hibbett D.S."/>
            <person name="Martin F."/>
            <person name="Nordberg H.P."/>
            <person name="Cantor M.N."/>
            <person name="Hua S.X."/>
        </authorList>
    </citation>
    <scope>NUCLEOTIDE SEQUENCE [LARGE SCALE GENOMIC DNA]</scope>
    <source>
        <strain evidence="1 2">LaAM-08-1</strain>
    </source>
</reference>
<dbReference type="Proteomes" id="UP000054477">
    <property type="component" value="Unassembled WGS sequence"/>
</dbReference>
<gene>
    <name evidence="1" type="ORF">K443DRAFT_2226</name>
</gene>
<reference evidence="2" key="2">
    <citation type="submission" date="2015-01" db="EMBL/GenBank/DDBJ databases">
        <title>Evolutionary Origins and Diversification of the Mycorrhizal Mutualists.</title>
        <authorList>
            <consortium name="DOE Joint Genome Institute"/>
            <consortium name="Mycorrhizal Genomics Consortium"/>
            <person name="Kohler A."/>
            <person name="Kuo A."/>
            <person name="Nagy L.G."/>
            <person name="Floudas D."/>
            <person name="Copeland A."/>
            <person name="Barry K.W."/>
            <person name="Cichocki N."/>
            <person name="Veneault-Fourrey C."/>
            <person name="LaButti K."/>
            <person name="Lindquist E.A."/>
            <person name="Lipzen A."/>
            <person name="Lundell T."/>
            <person name="Morin E."/>
            <person name="Murat C."/>
            <person name="Riley R."/>
            <person name="Ohm R."/>
            <person name="Sun H."/>
            <person name="Tunlid A."/>
            <person name="Henrissat B."/>
            <person name="Grigoriev I.V."/>
            <person name="Hibbett D.S."/>
            <person name="Martin F."/>
        </authorList>
    </citation>
    <scope>NUCLEOTIDE SEQUENCE [LARGE SCALE GENOMIC DNA]</scope>
    <source>
        <strain evidence="2">LaAM-08-1</strain>
    </source>
</reference>
<evidence type="ECO:0000313" key="2">
    <source>
        <dbReference type="Proteomes" id="UP000054477"/>
    </source>
</evidence>
<dbReference type="AlphaFoldDB" id="A0A0C9YBM8"/>